<protein>
    <submittedName>
        <fullName evidence="4">LytTR family DNA-binding domain-containing protein</fullName>
    </submittedName>
</protein>
<name>A0ABT0HUB6_9BACT</name>
<dbReference type="PROSITE" id="PS50930">
    <property type="entry name" value="HTH_LYTTR"/>
    <property type="match status" value="1"/>
</dbReference>
<dbReference type="GO" id="GO:0003677">
    <property type="term" value="F:DNA binding"/>
    <property type="evidence" value="ECO:0007669"/>
    <property type="project" value="UniProtKB-KW"/>
</dbReference>
<dbReference type="EMBL" id="JALPRF010000006">
    <property type="protein sequence ID" value="MCK8495110.1"/>
    <property type="molecule type" value="Genomic_DNA"/>
</dbReference>
<comment type="caution">
    <text evidence="4">The sequence shown here is derived from an EMBL/GenBank/DDBJ whole genome shotgun (WGS) entry which is preliminary data.</text>
</comment>
<dbReference type="PANTHER" id="PTHR37299:SF1">
    <property type="entry name" value="STAGE 0 SPORULATION PROTEIN A HOMOLOG"/>
    <property type="match status" value="1"/>
</dbReference>
<dbReference type="Pfam" id="PF04397">
    <property type="entry name" value="LytTR"/>
    <property type="match status" value="1"/>
</dbReference>
<gene>
    <name evidence="4" type="ORF">M0L20_24775</name>
</gene>
<dbReference type="RefSeq" id="WP_248479785.1">
    <property type="nucleotide sequence ID" value="NZ_JALPRF010000006.1"/>
</dbReference>
<feature type="domain" description="Response regulatory" evidence="2">
    <location>
        <begin position="2"/>
        <end position="115"/>
    </location>
</feature>
<keyword evidence="5" id="KW-1185">Reference proteome</keyword>
<dbReference type="Gene3D" id="3.40.50.2300">
    <property type="match status" value="1"/>
</dbReference>
<dbReference type="SMART" id="SM00448">
    <property type="entry name" value="REC"/>
    <property type="match status" value="1"/>
</dbReference>
<dbReference type="InterPro" id="IPR001789">
    <property type="entry name" value="Sig_transdc_resp-reg_receiver"/>
</dbReference>
<evidence type="ECO:0000256" key="1">
    <source>
        <dbReference type="PROSITE-ProRule" id="PRU00169"/>
    </source>
</evidence>
<dbReference type="SMART" id="SM00850">
    <property type="entry name" value="LytTR"/>
    <property type="match status" value="1"/>
</dbReference>
<feature type="domain" description="HTH LytTR-type" evidence="3">
    <location>
        <begin position="151"/>
        <end position="258"/>
    </location>
</feature>
<accession>A0ABT0HUB6</accession>
<dbReference type="InterPro" id="IPR046947">
    <property type="entry name" value="LytR-like"/>
</dbReference>
<dbReference type="PROSITE" id="PS50110">
    <property type="entry name" value="RESPONSE_REGULATORY"/>
    <property type="match status" value="1"/>
</dbReference>
<dbReference type="InterPro" id="IPR011006">
    <property type="entry name" value="CheY-like_superfamily"/>
</dbReference>
<dbReference type="Gene3D" id="2.40.50.1020">
    <property type="entry name" value="LytTr DNA-binding domain"/>
    <property type="match status" value="1"/>
</dbReference>
<feature type="modified residue" description="4-aspartylphosphate" evidence="1">
    <location>
        <position position="55"/>
    </location>
</feature>
<dbReference type="InterPro" id="IPR007492">
    <property type="entry name" value="LytTR_DNA-bd_dom"/>
</dbReference>
<evidence type="ECO:0000313" key="4">
    <source>
        <dbReference type="EMBL" id="MCK8495110.1"/>
    </source>
</evidence>
<dbReference type="PANTHER" id="PTHR37299">
    <property type="entry name" value="TRANSCRIPTIONAL REGULATOR-RELATED"/>
    <property type="match status" value="1"/>
</dbReference>
<dbReference type="Pfam" id="PF00072">
    <property type="entry name" value="Response_reg"/>
    <property type="match status" value="1"/>
</dbReference>
<evidence type="ECO:0000259" key="2">
    <source>
        <dbReference type="PROSITE" id="PS50110"/>
    </source>
</evidence>
<keyword evidence="4" id="KW-0238">DNA-binding</keyword>
<evidence type="ECO:0000313" key="5">
    <source>
        <dbReference type="Proteomes" id="UP001202180"/>
    </source>
</evidence>
<dbReference type="Proteomes" id="UP001202180">
    <property type="component" value="Unassembled WGS sequence"/>
</dbReference>
<evidence type="ECO:0000259" key="3">
    <source>
        <dbReference type="PROSITE" id="PS50930"/>
    </source>
</evidence>
<proteinExistence type="predicted"/>
<organism evidence="4 5">
    <name type="scientific">Spirosoma liriopis</name>
    <dbReference type="NCBI Taxonomy" id="2937440"/>
    <lineage>
        <taxon>Bacteria</taxon>
        <taxon>Pseudomonadati</taxon>
        <taxon>Bacteroidota</taxon>
        <taxon>Cytophagia</taxon>
        <taxon>Cytophagales</taxon>
        <taxon>Cytophagaceae</taxon>
        <taxon>Spirosoma</taxon>
    </lineage>
</organism>
<sequence>MNVLIIEDEELASLRLTKLLAELAPDIQIVNVTSSIETSVEYLQTKPSLDLIFMDIELADGQSFEIFEQTPISTPVIFTTSYDEYAIKAFKVNSIDYLLKPIKQPELAASLHKYQLLNRQPEIPTIQVVAIDSLVEQLRRQNEPAEYRRRFLVRHLSQWLPIEVGEIAFFHSEDRVTLFRTFRGQKYSLDYTLDELDSMLDSTLFFRANRQFIVHVNAVQQIHAYFNHKLKLTLNPCPAAEVLVSRERATDFKKWMGK</sequence>
<keyword evidence="1" id="KW-0597">Phosphoprotein</keyword>
<dbReference type="SUPFAM" id="SSF52172">
    <property type="entry name" value="CheY-like"/>
    <property type="match status" value="1"/>
</dbReference>
<reference evidence="4 5" key="1">
    <citation type="submission" date="2022-04" db="EMBL/GenBank/DDBJ databases">
        <title>Spirosoma sp. strain RP8 genome sequencing and assembly.</title>
        <authorList>
            <person name="Jung Y."/>
        </authorList>
    </citation>
    <scope>NUCLEOTIDE SEQUENCE [LARGE SCALE GENOMIC DNA]</scope>
    <source>
        <strain evidence="4 5">RP8</strain>
    </source>
</reference>